<accession>A0ACA9UJ66</accession>
<protein>
    <submittedName>
        <fullName evidence="1">Uncharacterized protein</fullName>
    </submittedName>
</protein>
<gene>
    <name evidence="1" type="ORF">CRV2_00019029</name>
</gene>
<proteinExistence type="predicted"/>
<reference evidence="1" key="1">
    <citation type="submission" date="2020-04" db="EMBL/GenBank/DDBJ databases">
        <authorList>
            <person name="Broberg M."/>
        </authorList>
    </citation>
    <scope>NUCLEOTIDE SEQUENCE</scope>
</reference>
<sequence length="160" mass="18172">MEAKSRIEGPPRRKCPILLRQTSFLALEESIKFRKGSSENEASLIEGSHKARFGEIEERGAAVTAKGRDLHDKLLSESLTKSVKANPEEAEIICADVFKQFPDEWKDLRQQGLIYSEFRCVKKEAVHSMARDDRVPLLEQLISEGFVEASPITYEYFLPS</sequence>
<name>A0ACA9UJ66_BIOOC</name>
<comment type="caution">
    <text evidence="1">The sequence shown here is derived from an EMBL/GenBank/DDBJ whole genome shotgun (WGS) entry which is preliminary data.</text>
</comment>
<organism evidence="1 2">
    <name type="scientific">Clonostachys rosea f. rosea IK726</name>
    <dbReference type="NCBI Taxonomy" id="1349383"/>
    <lineage>
        <taxon>Eukaryota</taxon>
        <taxon>Fungi</taxon>
        <taxon>Dikarya</taxon>
        <taxon>Ascomycota</taxon>
        <taxon>Pezizomycotina</taxon>
        <taxon>Sordariomycetes</taxon>
        <taxon>Hypocreomycetidae</taxon>
        <taxon>Hypocreales</taxon>
        <taxon>Bionectriaceae</taxon>
        <taxon>Clonostachys</taxon>
    </lineage>
</organism>
<reference evidence="1" key="2">
    <citation type="submission" date="2021-10" db="EMBL/GenBank/DDBJ databases">
        <authorList>
            <person name="Piombo E."/>
        </authorList>
    </citation>
    <scope>NUCLEOTIDE SEQUENCE</scope>
</reference>
<keyword evidence="2" id="KW-1185">Reference proteome</keyword>
<evidence type="ECO:0000313" key="1">
    <source>
        <dbReference type="EMBL" id="CAG9953456.1"/>
    </source>
</evidence>
<dbReference type="EMBL" id="CADEHS020000527">
    <property type="protein sequence ID" value="CAG9953456.1"/>
    <property type="molecule type" value="Genomic_DNA"/>
</dbReference>
<evidence type="ECO:0000313" key="2">
    <source>
        <dbReference type="Proteomes" id="UP000836387"/>
    </source>
</evidence>
<dbReference type="Proteomes" id="UP000836387">
    <property type="component" value="Unassembled WGS sequence"/>
</dbReference>